<dbReference type="EMBL" id="CP129675">
    <property type="protein sequence ID" value="XDS46424.1"/>
    <property type="molecule type" value="Genomic_DNA"/>
</dbReference>
<gene>
    <name evidence="9" type="ORF">QN062_06310</name>
    <name evidence="8" type="ORF">QN216_00505</name>
    <name evidence="7" type="ORF">QN217_09940</name>
</gene>
<reference evidence="9" key="1">
    <citation type="submission" date="2023-07" db="EMBL/GenBank/DDBJ databases">
        <title>Bifidobacterium aquikefiriaerophilum sp. nov. and Bifidobacterium eccum sp. nov., isolated from water kefir.</title>
        <authorList>
            <person name="Breselge S."/>
            <person name="Bellassi P."/>
            <person name="Barcenilla C."/>
            <person name="Alvarez-Ordonez A."/>
            <person name="Morelli L."/>
            <person name="Cotter P.D."/>
        </authorList>
    </citation>
    <scope>NUCLEOTIDE SEQUENCE</scope>
    <source>
        <strain evidence="9">WK012_4_13</strain>
        <strain evidence="8">WK013_4_14</strain>
        <strain evidence="7">WK048_4_13</strain>
    </source>
</reference>
<evidence type="ECO:0000256" key="2">
    <source>
        <dbReference type="ARBA" id="ARBA00023125"/>
    </source>
</evidence>
<dbReference type="GO" id="GO:0000976">
    <property type="term" value="F:transcription cis-regulatory region binding"/>
    <property type="evidence" value="ECO:0007669"/>
    <property type="project" value="TreeGrafter"/>
</dbReference>
<evidence type="ECO:0000259" key="6">
    <source>
        <dbReference type="PROSITE" id="PS50977"/>
    </source>
</evidence>
<feature type="region of interest" description="Disordered" evidence="5">
    <location>
        <begin position="1"/>
        <end position="57"/>
    </location>
</feature>
<feature type="domain" description="HTH tetR-type" evidence="6">
    <location>
        <begin position="55"/>
        <end position="115"/>
    </location>
</feature>
<evidence type="ECO:0000256" key="1">
    <source>
        <dbReference type="ARBA" id="ARBA00023015"/>
    </source>
</evidence>
<keyword evidence="2 4" id="KW-0238">DNA-binding</keyword>
<dbReference type="Pfam" id="PF00440">
    <property type="entry name" value="TetR_N"/>
    <property type="match status" value="1"/>
</dbReference>
<feature type="DNA-binding region" description="H-T-H motif" evidence="4">
    <location>
        <begin position="78"/>
        <end position="97"/>
    </location>
</feature>
<evidence type="ECO:0000256" key="4">
    <source>
        <dbReference type="PROSITE-ProRule" id="PRU00335"/>
    </source>
</evidence>
<evidence type="ECO:0000256" key="5">
    <source>
        <dbReference type="SAM" id="MobiDB-lite"/>
    </source>
</evidence>
<proteinExistence type="predicted"/>
<protein>
    <submittedName>
        <fullName evidence="9">TetR/AcrR family transcriptional regulator</fullName>
    </submittedName>
</protein>
<dbReference type="EMBL" id="CP129683">
    <property type="protein sequence ID" value="XDS50022.1"/>
    <property type="molecule type" value="Genomic_DNA"/>
</dbReference>
<evidence type="ECO:0000313" key="7">
    <source>
        <dbReference type="EMBL" id="XDS46424.1"/>
    </source>
</evidence>
<dbReference type="InterPro" id="IPR036271">
    <property type="entry name" value="Tet_transcr_reg_TetR-rel_C_sf"/>
</dbReference>
<feature type="compositionally biased region" description="Basic and acidic residues" evidence="5">
    <location>
        <begin position="47"/>
        <end position="57"/>
    </location>
</feature>
<dbReference type="RefSeq" id="WP_369340994.1">
    <property type="nucleotide sequence ID" value="NZ_CP129675.1"/>
</dbReference>
<name>A0AB39UMJ0_9BIFI</name>
<dbReference type="InterPro" id="IPR001647">
    <property type="entry name" value="HTH_TetR"/>
</dbReference>
<evidence type="ECO:0000313" key="8">
    <source>
        <dbReference type="EMBL" id="XDS48795.1"/>
    </source>
</evidence>
<dbReference type="AlphaFoldDB" id="A0AB39UMJ0"/>
<evidence type="ECO:0000313" key="9">
    <source>
        <dbReference type="EMBL" id="XDS50022.1"/>
    </source>
</evidence>
<dbReference type="PANTHER" id="PTHR30055">
    <property type="entry name" value="HTH-TYPE TRANSCRIPTIONAL REGULATOR RUTR"/>
    <property type="match status" value="1"/>
</dbReference>
<keyword evidence="1" id="KW-0805">Transcription regulation</keyword>
<dbReference type="PANTHER" id="PTHR30055:SF234">
    <property type="entry name" value="HTH-TYPE TRANSCRIPTIONAL REGULATOR BETI"/>
    <property type="match status" value="1"/>
</dbReference>
<dbReference type="SUPFAM" id="SSF48498">
    <property type="entry name" value="Tetracyclin repressor-like, C-terminal domain"/>
    <property type="match status" value="1"/>
</dbReference>
<dbReference type="KEGG" id="bfk:QN062_06310"/>
<dbReference type="SUPFAM" id="SSF46689">
    <property type="entry name" value="Homeodomain-like"/>
    <property type="match status" value="1"/>
</dbReference>
<dbReference type="EMBL" id="CP129682">
    <property type="protein sequence ID" value="XDS48795.1"/>
    <property type="molecule type" value="Genomic_DNA"/>
</dbReference>
<dbReference type="Gene3D" id="1.10.357.10">
    <property type="entry name" value="Tetracycline Repressor, domain 2"/>
    <property type="match status" value="1"/>
</dbReference>
<accession>A0AB39UMJ0</accession>
<sequence>MKEESPKKSAGSSGGGNAASTARERSIRRPSNVRARSRNHSARIIHQPKEDTKGGRTKERILDAALRLFSKSGSNAVSIRAIASEAGISHAGLLRYFTNKNDLIIQAIRRRDMTTDSARSFFAHTGESSSETVIPWLLDSIRNNIENPGIVATFVKLSAEATDANHPAHDYFQKRYGTFTRRLAHGIAELTDSEADKALCLAQEFIAYMDGIQIQWLLDPKNTDMLADARDFLERIGIDVQEIIERYPKRGNSDDER</sequence>
<dbReference type="PRINTS" id="PR00455">
    <property type="entry name" value="HTHTETR"/>
</dbReference>
<dbReference type="PROSITE" id="PS50977">
    <property type="entry name" value="HTH_TETR_2"/>
    <property type="match status" value="1"/>
</dbReference>
<evidence type="ECO:0000256" key="3">
    <source>
        <dbReference type="ARBA" id="ARBA00023163"/>
    </source>
</evidence>
<keyword evidence="3" id="KW-0804">Transcription</keyword>
<organism evidence="9">
    <name type="scientific">Bifidobacterium fermentum</name>
    <dbReference type="NCBI Taxonomy" id="3059035"/>
    <lineage>
        <taxon>Bacteria</taxon>
        <taxon>Bacillati</taxon>
        <taxon>Actinomycetota</taxon>
        <taxon>Actinomycetes</taxon>
        <taxon>Bifidobacteriales</taxon>
        <taxon>Bifidobacteriaceae</taxon>
        <taxon>Bifidobacterium</taxon>
    </lineage>
</organism>
<dbReference type="InterPro" id="IPR009057">
    <property type="entry name" value="Homeodomain-like_sf"/>
</dbReference>
<dbReference type="InterPro" id="IPR050109">
    <property type="entry name" value="HTH-type_TetR-like_transc_reg"/>
</dbReference>
<dbReference type="GO" id="GO:0003700">
    <property type="term" value="F:DNA-binding transcription factor activity"/>
    <property type="evidence" value="ECO:0007669"/>
    <property type="project" value="TreeGrafter"/>
</dbReference>